<dbReference type="Gene3D" id="3.30.70.141">
    <property type="entry name" value="Nucleoside diphosphate kinase-like domain"/>
    <property type="match status" value="1"/>
</dbReference>
<keyword evidence="9" id="KW-0067">ATP-binding</keyword>
<feature type="domain" description="Nucleoside diphosphate kinase-like" evidence="11">
    <location>
        <begin position="65"/>
        <end position="200"/>
    </location>
</feature>
<keyword evidence="9" id="KW-0808">Transferase</keyword>
<dbReference type="PROSITE" id="PS51374">
    <property type="entry name" value="NDPK_LIKE"/>
    <property type="match status" value="1"/>
</dbReference>
<dbReference type="PROSITE" id="PS00469">
    <property type="entry name" value="NDPK"/>
    <property type="match status" value="1"/>
</dbReference>
<dbReference type="EC" id="2.7.4.6" evidence="9"/>
<keyword evidence="6" id="KW-0546">Nucleotide metabolism</keyword>
<dbReference type="PANTHER" id="PTHR46161:SF1">
    <property type="entry name" value="NUCLEOSIDE DIPHOSPHATE KINASE HOMOLOG 5"/>
    <property type="match status" value="1"/>
</dbReference>
<evidence type="ECO:0000256" key="2">
    <source>
        <dbReference type="ARBA" id="ARBA00017632"/>
    </source>
</evidence>
<comment type="catalytic activity">
    <reaction evidence="9">
        <text>a 2'-deoxyribonucleoside 5'-diphosphate + ATP = a 2'-deoxyribonucleoside 5'-triphosphate + ADP</text>
        <dbReference type="Rhea" id="RHEA:44640"/>
        <dbReference type="ChEBI" id="CHEBI:30616"/>
        <dbReference type="ChEBI" id="CHEBI:61560"/>
        <dbReference type="ChEBI" id="CHEBI:73316"/>
        <dbReference type="ChEBI" id="CHEBI:456216"/>
        <dbReference type="EC" id="2.7.4.6"/>
    </reaction>
</comment>
<dbReference type="PANTHER" id="PTHR46161">
    <property type="entry name" value="NUCLEOSIDE DIPHOSPHATE KINASE"/>
    <property type="match status" value="1"/>
</dbReference>
<dbReference type="Proteomes" id="UP000054107">
    <property type="component" value="Unassembled WGS sequence"/>
</dbReference>
<evidence type="ECO:0000313" key="13">
    <source>
        <dbReference type="Proteomes" id="UP000054107"/>
    </source>
</evidence>
<organism evidence="12 13">
    <name type="scientific">Parasitella parasitica</name>
    <dbReference type="NCBI Taxonomy" id="35722"/>
    <lineage>
        <taxon>Eukaryota</taxon>
        <taxon>Fungi</taxon>
        <taxon>Fungi incertae sedis</taxon>
        <taxon>Mucoromycota</taxon>
        <taxon>Mucoromycotina</taxon>
        <taxon>Mucoromycetes</taxon>
        <taxon>Mucorales</taxon>
        <taxon>Mucorineae</taxon>
        <taxon>Mucoraceae</taxon>
        <taxon>Parasitella</taxon>
    </lineage>
</organism>
<dbReference type="GO" id="GO:0004550">
    <property type="term" value="F:nucleoside diphosphate kinase activity"/>
    <property type="evidence" value="ECO:0007669"/>
    <property type="project" value="UniProtKB-EC"/>
</dbReference>
<sequence length="206" mass="24050">MPEYFKLSLFLILFYGPFIFFLLIPNNSFFAHLTIKEVKYEICSRLPSGFAQYKNVFGCKPPSMTVAIIKPDGMPHQREILSQIQRFGFNIKYDLTLNASTDQIKEWYFDKQDASYYPELERYLTRSEIRVLQLWRIEAVPCLRQLIGPTDSTTARQLFPKSLRALYGTDIQENAIHASDSEESAEREFAIFFQQEAAAVNTRRFD</sequence>
<evidence type="ECO:0000256" key="9">
    <source>
        <dbReference type="RuleBase" id="RU004013"/>
    </source>
</evidence>
<dbReference type="GO" id="GO:0046872">
    <property type="term" value="F:metal ion binding"/>
    <property type="evidence" value="ECO:0007669"/>
    <property type="project" value="UniProtKB-KW"/>
</dbReference>
<keyword evidence="10" id="KW-1133">Transmembrane helix</keyword>
<keyword evidence="3" id="KW-0963">Cytoplasm</keyword>
<name>A0A0B7NJZ9_9FUNG</name>
<evidence type="ECO:0000256" key="1">
    <source>
        <dbReference type="ARBA" id="ARBA00008142"/>
    </source>
</evidence>
<dbReference type="STRING" id="35722.A0A0B7NJZ9"/>
<dbReference type="SUPFAM" id="SSF54919">
    <property type="entry name" value="Nucleoside diphosphate kinase, NDK"/>
    <property type="match status" value="1"/>
</dbReference>
<evidence type="ECO:0000256" key="7">
    <source>
        <dbReference type="PROSITE-ProRule" id="PRU00706"/>
    </source>
</evidence>
<dbReference type="GO" id="GO:0006228">
    <property type="term" value="P:UTP biosynthetic process"/>
    <property type="evidence" value="ECO:0007669"/>
    <property type="project" value="InterPro"/>
</dbReference>
<dbReference type="InterPro" id="IPR001564">
    <property type="entry name" value="Nucleoside_diP_kinase"/>
</dbReference>
<evidence type="ECO:0000256" key="5">
    <source>
        <dbReference type="ARBA" id="ARBA00022842"/>
    </source>
</evidence>
<dbReference type="PRINTS" id="PR01243">
    <property type="entry name" value="NUCDPKINASE"/>
</dbReference>
<keyword evidence="13" id="KW-1185">Reference proteome</keyword>
<proteinExistence type="inferred from homology"/>
<keyword evidence="10" id="KW-0812">Transmembrane</keyword>
<dbReference type="GO" id="GO:0006241">
    <property type="term" value="P:CTP biosynthetic process"/>
    <property type="evidence" value="ECO:0007669"/>
    <property type="project" value="InterPro"/>
</dbReference>
<comment type="similarity">
    <text evidence="1 7 8">Belongs to the NDK family.</text>
</comment>
<evidence type="ECO:0000256" key="3">
    <source>
        <dbReference type="ARBA" id="ARBA00022490"/>
    </source>
</evidence>
<dbReference type="InterPro" id="IPR023005">
    <property type="entry name" value="Nucleoside_diP_kinase_AS"/>
</dbReference>
<dbReference type="GO" id="GO:0005524">
    <property type="term" value="F:ATP binding"/>
    <property type="evidence" value="ECO:0007669"/>
    <property type="project" value="UniProtKB-KW"/>
</dbReference>
<comment type="caution">
    <text evidence="7">Lacks conserved residue(s) required for the propagation of feature annotation.</text>
</comment>
<dbReference type="InterPro" id="IPR036850">
    <property type="entry name" value="NDK-like_dom_sf"/>
</dbReference>
<keyword evidence="5" id="KW-0460">Magnesium</keyword>
<dbReference type="GO" id="GO:0005929">
    <property type="term" value="C:cilium"/>
    <property type="evidence" value="ECO:0007669"/>
    <property type="project" value="TreeGrafter"/>
</dbReference>
<dbReference type="SMART" id="SM00562">
    <property type="entry name" value="NDK"/>
    <property type="match status" value="1"/>
</dbReference>
<dbReference type="EMBL" id="LN732637">
    <property type="protein sequence ID" value="CEP15829.1"/>
    <property type="molecule type" value="Genomic_DNA"/>
</dbReference>
<dbReference type="GO" id="GO:0006183">
    <property type="term" value="P:GTP biosynthetic process"/>
    <property type="evidence" value="ECO:0007669"/>
    <property type="project" value="InterPro"/>
</dbReference>
<accession>A0A0B7NJZ9</accession>
<evidence type="ECO:0000256" key="8">
    <source>
        <dbReference type="RuleBase" id="RU004011"/>
    </source>
</evidence>
<reference evidence="12 13" key="1">
    <citation type="submission" date="2014-09" db="EMBL/GenBank/DDBJ databases">
        <authorList>
            <person name="Ellenberger Sabrina"/>
        </authorList>
    </citation>
    <scope>NUCLEOTIDE SEQUENCE [LARGE SCALE GENOMIC DNA]</scope>
    <source>
        <strain evidence="12 13">CBS 412.66</strain>
    </source>
</reference>
<dbReference type="GO" id="GO:0003341">
    <property type="term" value="P:cilium movement"/>
    <property type="evidence" value="ECO:0007669"/>
    <property type="project" value="TreeGrafter"/>
</dbReference>
<dbReference type="InterPro" id="IPR034907">
    <property type="entry name" value="NDK-like_dom"/>
</dbReference>
<evidence type="ECO:0000259" key="11">
    <source>
        <dbReference type="SMART" id="SM00562"/>
    </source>
</evidence>
<keyword evidence="10" id="KW-0472">Membrane</keyword>
<keyword evidence="9" id="KW-0418">Kinase</keyword>
<gene>
    <name evidence="12" type="primary">PARPA_10070.1 scaffold 39287</name>
</gene>
<evidence type="ECO:0000256" key="10">
    <source>
        <dbReference type="SAM" id="Phobius"/>
    </source>
</evidence>
<evidence type="ECO:0000256" key="6">
    <source>
        <dbReference type="ARBA" id="ARBA00023080"/>
    </source>
</evidence>
<dbReference type="Pfam" id="PF00334">
    <property type="entry name" value="NDK"/>
    <property type="match status" value="1"/>
</dbReference>
<evidence type="ECO:0000313" key="12">
    <source>
        <dbReference type="EMBL" id="CEP15829.1"/>
    </source>
</evidence>
<protein>
    <recommendedName>
        <fullName evidence="2 9">Nucleoside diphosphate kinase</fullName>
        <ecNumber evidence="9">2.7.4.6</ecNumber>
    </recommendedName>
</protein>
<dbReference type="GO" id="GO:1902176">
    <property type="term" value="P:negative regulation of oxidative stress-induced intrinsic apoptotic signaling pathway"/>
    <property type="evidence" value="ECO:0007669"/>
    <property type="project" value="TreeGrafter"/>
</dbReference>
<feature type="transmembrane region" description="Helical" evidence="10">
    <location>
        <begin position="7"/>
        <end position="24"/>
    </location>
</feature>
<keyword evidence="9" id="KW-0547">Nucleotide-binding</keyword>
<dbReference type="AlphaFoldDB" id="A0A0B7NJZ9"/>
<dbReference type="OrthoDB" id="2162449at2759"/>
<keyword evidence="4" id="KW-0479">Metal-binding</keyword>
<evidence type="ECO:0000256" key="4">
    <source>
        <dbReference type="ARBA" id="ARBA00022723"/>
    </source>
</evidence>